<protein>
    <submittedName>
        <fullName evidence="1">Uncharacterized protein</fullName>
    </submittedName>
</protein>
<name>A0A0A8YX69_ARUDO</name>
<accession>A0A0A8YX69</accession>
<reference evidence="1" key="2">
    <citation type="journal article" date="2015" name="Data Brief">
        <title>Shoot transcriptome of the giant reed, Arundo donax.</title>
        <authorList>
            <person name="Barrero R.A."/>
            <person name="Guerrero F.D."/>
            <person name="Moolhuijzen P."/>
            <person name="Goolsby J.A."/>
            <person name="Tidwell J."/>
            <person name="Bellgard S.E."/>
            <person name="Bellgard M.I."/>
        </authorList>
    </citation>
    <scope>NUCLEOTIDE SEQUENCE</scope>
    <source>
        <tissue evidence="1">Shoot tissue taken approximately 20 cm above the soil surface</tissue>
    </source>
</reference>
<proteinExistence type="predicted"/>
<dbReference type="EMBL" id="GBRH01266739">
    <property type="protein sequence ID" value="JAD31156.1"/>
    <property type="molecule type" value="Transcribed_RNA"/>
</dbReference>
<reference evidence="1" key="1">
    <citation type="submission" date="2014-09" db="EMBL/GenBank/DDBJ databases">
        <authorList>
            <person name="Magalhaes I.L.F."/>
            <person name="Oliveira U."/>
            <person name="Santos F.R."/>
            <person name="Vidigal T.H.D.A."/>
            <person name="Brescovit A.D."/>
            <person name="Santos A.J."/>
        </authorList>
    </citation>
    <scope>NUCLEOTIDE SEQUENCE</scope>
    <source>
        <tissue evidence="1">Shoot tissue taken approximately 20 cm above the soil surface</tissue>
    </source>
</reference>
<organism evidence="1">
    <name type="scientific">Arundo donax</name>
    <name type="common">Giant reed</name>
    <name type="synonym">Donax arundinaceus</name>
    <dbReference type="NCBI Taxonomy" id="35708"/>
    <lineage>
        <taxon>Eukaryota</taxon>
        <taxon>Viridiplantae</taxon>
        <taxon>Streptophyta</taxon>
        <taxon>Embryophyta</taxon>
        <taxon>Tracheophyta</taxon>
        <taxon>Spermatophyta</taxon>
        <taxon>Magnoliopsida</taxon>
        <taxon>Liliopsida</taxon>
        <taxon>Poales</taxon>
        <taxon>Poaceae</taxon>
        <taxon>PACMAD clade</taxon>
        <taxon>Arundinoideae</taxon>
        <taxon>Arundineae</taxon>
        <taxon>Arundo</taxon>
    </lineage>
</organism>
<dbReference type="AlphaFoldDB" id="A0A0A8YX69"/>
<evidence type="ECO:0000313" key="1">
    <source>
        <dbReference type="EMBL" id="JAD31156.1"/>
    </source>
</evidence>
<sequence length="47" mass="5367">MKDIRATEVVKCICPHLEAITLIKVLFTFVKLLVELNEHNLSIVGFQ</sequence>